<dbReference type="RefSeq" id="WP_251838575.1">
    <property type="nucleotide sequence ID" value="NZ_JACSPO010000001.1"/>
</dbReference>
<protein>
    <submittedName>
        <fullName evidence="5">YcnI family protein</fullName>
    </submittedName>
</protein>
<dbReference type="CDD" id="cd08545">
    <property type="entry name" value="YcnI_like"/>
    <property type="match status" value="1"/>
</dbReference>
<feature type="transmembrane region" description="Helical" evidence="2">
    <location>
        <begin position="211"/>
        <end position="232"/>
    </location>
</feature>
<evidence type="ECO:0000313" key="6">
    <source>
        <dbReference type="Proteomes" id="UP000661894"/>
    </source>
</evidence>
<dbReference type="Proteomes" id="UP000661894">
    <property type="component" value="Unassembled WGS sequence"/>
</dbReference>
<dbReference type="InterPro" id="IPR012533">
    <property type="entry name" value="YcnI-copper_dom"/>
</dbReference>
<feature type="domain" description="YncI copper-binding" evidence="4">
    <location>
        <begin position="28"/>
        <end position="174"/>
    </location>
</feature>
<dbReference type="EMBL" id="JACSPO010000001">
    <property type="protein sequence ID" value="MBD8061466.1"/>
    <property type="molecule type" value="Genomic_DNA"/>
</dbReference>
<accession>A0ABR8YZG2</accession>
<evidence type="ECO:0000313" key="5">
    <source>
        <dbReference type="EMBL" id="MBD8061466.1"/>
    </source>
</evidence>
<feature type="compositionally biased region" description="Low complexity" evidence="1">
    <location>
        <begin position="184"/>
        <end position="196"/>
    </location>
</feature>
<keyword evidence="2" id="KW-1133">Transmembrane helix</keyword>
<keyword evidence="3" id="KW-0732">Signal</keyword>
<feature type="signal peptide" evidence="3">
    <location>
        <begin position="1"/>
        <end position="27"/>
    </location>
</feature>
<sequence>MKRSRTAAATTVAAAALVLLGATGASAHVTVTADTTEAGSYAVLTVSVPHGCGDSATTAVAIAVPESIPAVTPTVNPGWEIEKVMETLDPPVDDGHGGQLTERVAQVVYTARSPLPADHRDAMELSVRLPDTPGETLAFPVVQTCEEGEAPWVQLAAEGQDPDELEYPASVLTLTAAAQDEPAAVETADGAAAADATGDDGAAEAASPPAAVSWAALALGAAGLALGGVALARTRRTS</sequence>
<proteinExistence type="predicted"/>
<keyword evidence="2" id="KW-0812">Transmembrane</keyword>
<dbReference type="Pfam" id="PF07987">
    <property type="entry name" value="DUF1775"/>
    <property type="match status" value="1"/>
</dbReference>
<feature type="region of interest" description="Disordered" evidence="1">
    <location>
        <begin position="182"/>
        <end position="205"/>
    </location>
</feature>
<evidence type="ECO:0000256" key="3">
    <source>
        <dbReference type="SAM" id="SignalP"/>
    </source>
</evidence>
<organism evidence="5 6">
    <name type="scientific">Oceanitalea stevensii</name>
    <dbReference type="NCBI Taxonomy" id="2763072"/>
    <lineage>
        <taxon>Bacteria</taxon>
        <taxon>Bacillati</taxon>
        <taxon>Actinomycetota</taxon>
        <taxon>Actinomycetes</taxon>
        <taxon>Micrococcales</taxon>
        <taxon>Bogoriellaceae</taxon>
        <taxon>Georgenia</taxon>
    </lineage>
</organism>
<feature type="chain" id="PRO_5046657909" evidence="3">
    <location>
        <begin position="28"/>
        <end position="238"/>
    </location>
</feature>
<evidence type="ECO:0000259" key="4">
    <source>
        <dbReference type="Pfam" id="PF07987"/>
    </source>
</evidence>
<evidence type="ECO:0000256" key="1">
    <source>
        <dbReference type="SAM" id="MobiDB-lite"/>
    </source>
</evidence>
<keyword evidence="2" id="KW-0472">Membrane</keyword>
<reference evidence="5 6" key="1">
    <citation type="submission" date="2020-08" db="EMBL/GenBank/DDBJ databases">
        <title>A Genomic Blueprint of the Chicken Gut Microbiome.</title>
        <authorList>
            <person name="Gilroy R."/>
            <person name="Ravi A."/>
            <person name="Getino M."/>
            <person name="Pursley I."/>
            <person name="Horton D.L."/>
            <person name="Alikhan N.-F."/>
            <person name="Baker D."/>
            <person name="Gharbi K."/>
            <person name="Hall N."/>
            <person name="Watson M."/>
            <person name="Adriaenssens E.M."/>
            <person name="Foster-Nyarko E."/>
            <person name="Jarju S."/>
            <person name="Secka A."/>
            <person name="Antonio M."/>
            <person name="Oren A."/>
            <person name="Chaudhuri R."/>
            <person name="La Ragione R.M."/>
            <person name="Hildebrand F."/>
            <person name="Pallen M.J."/>
        </authorList>
    </citation>
    <scope>NUCLEOTIDE SEQUENCE [LARGE SCALE GENOMIC DNA]</scope>
    <source>
        <strain evidence="5 6">Sa1BUA1</strain>
    </source>
</reference>
<evidence type="ECO:0000256" key="2">
    <source>
        <dbReference type="SAM" id="Phobius"/>
    </source>
</evidence>
<dbReference type="InterPro" id="IPR038507">
    <property type="entry name" value="YcnI-like_sf"/>
</dbReference>
<comment type="caution">
    <text evidence="5">The sequence shown here is derived from an EMBL/GenBank/DDBJ whole genome shotgun (WGS) entry which is preliminary data.</text>
</comment>
<keyword evidence="6" id="KW-1185">Reference proteome</keyword>
<gene>
    <name evidence="5" type="ORF">H9624_03905</name>
</gene>
<name>A0ABR8YZG2_9MICO</name>
<dbReference type="Gene3D" id="2.60.40.2230">
    <property type="entry name" value="Uncharacterised protein YcnI-like PF07987, DUF1775"/>
    <property type="match status" value="1"/>
</dbReference>